<evidence type="ECO:0000313" key="10">
    <source>
        <dbReference type="Proteomes" id="UP000266313"/>
    </source>
</evidence>
<dbReference type="SMART" id="SM00825">
    <property type="entry name" value="PKS_KS"/>
    <property type="match status" value="2"/>
</dbReference>
<dbReference type="GO" id="GO:0004312">
    <property type="term" value="F:fatty acid synthase activity"/>
    <property type="evidence" value="ECO:0007669"/>
    <property type="project" value="TreeGrafter"/>
</dbReference>
<dbReference type="InterPro" id="IPR032821">
    <property type="entry name" value="PKS_assoc"/>
</dbReference>
<dbReference type="InterPro" id="IPR014030">
    <property type="entry name" value="Ketoacyl_synth_N"/>
</dbReference>
<dbReference type="InterPro" id="IPR016039">
    <property type="entry name" value="Thiolase-like"/>
</dbReference>
<dbReference type="Gene3D" id="3.40.50.12780">
    <property type="entry name" value="N-terminal domain of ligase-like"/>
    <property type="match status" value="1"/>
</dbReference>
<comment type="pathway">
    <text evidence="1">Lipid metabolism; fatty acid biosynthesis.</text>
</comment>
<dbReference type="SMART" id="SM00822">
    <property type="entry name" value="PKS_KR"/>
    <property type="match status" value="1"/>
</dbReference>
<feature type="region of interest" description="Disordered" evidence="6">
    <location>
        <begin position="3009"/>
        <end position="3046"/>
    </location>
</feature>
<dbReference type="Gene3D" id="3.40.47.10">
    <property type="match status" value="2"/>
</dbReference>
<dbReference type="InterPro" id="IPR014031">
    <property type="entry name" value="Ketoacyl_synth_C"/>
</dbReference>
<dbReference type="InterPro" id="IPR036736">
    <property type="entry name" value="ACP-like_sf"/>
</dbReference>
<keyword evidence="10" id="KW-1185">Reference proteome</keyword>
<dbReference type="EMBL" id="AP017928">
    <property type="protein sequence ID" value="BBA34915.1"/>
    <property type="molecule type" value="Genomic_DNA"/>
</dbReference>
<keyword evidence="5" id="KW-0808">Transferase</keyword>
<dbReference type="PROSITE" id="PS00606">
    <property type="entry name" value="KS3_1"/>
    <property type="match status" value="1"/>
</dbReference>
<dbReference type="Gene3D" id="3.30.300.30">
    <property type="match status" value="1"/>
</dbReference>
<proteinExistence type="inferred from homology"/>
<dbReference type="InterPro" id="IPR020841">
    <property type="entry name" value="PKS_Beta-ketoAc_synthase_dom"/>
</dbReference>
<dbReference type="InterPro" id="IPR057326">
    <property type="entry name" value="KR_dom"/>
</dbReference>
<keyword evidence="4" id="KW-0597">Phosphoprotein</keyword>
<dbReference type="Pfam" id="PF08659">
    <property type="entry name" value="KR"/>
    <property type="match status" value="1"/>
</dbReference>
<dbReference type="InterPro" id="IPR050091">
    <property type="entry name" value="PKS_NRPS_Biosynth_Enz"/>
</dbReference>
<dbReference type="Gene3D" id="1.10.1200.10">
    <property type="entry name" value="ACP-like"/>
    <property type="match status" value="2"/>
</dbReference>
<dbReference type="PROSITE" id="PS50075">
    <property type="entry name" value="CARRIER"/>
    <property type="match status" value="2"/>
</dbReference>
<dbReference type="CDD" id="cd00833">
    <property type="entry name" value="PKS"/>
    <property type="match status" value="2"/>
</dbReference>
<feature type="domain" description="Carrier" evidence="7">
    <location>
        <begin position="2110"/>
        <end position="2184"/>
    </location>
</feature>
<dbReference type="InterPro" id="IPR013968">
    <property type="entry name" value="PKS_KR"/>
</dbReference>
<dbReference type="InterPro" id="IPR009081">
    <property type="entry name" value="PP-bd_ACP"/>
</dbReference>
<feature type="domain" description="Ketosynthase family 3 (KS3)" evidence="8">
    <location>
        <begin position="693"/>
        <end position="1140"/>
    </location>
</feature>
<reference evidence="9 10" key="1">
    <citation type="submission" date="2016-12" db="EMBL/GenBank/DDBJ databases">
        <title>Genome sequencing of Methylocaldum marinum.</title>
        <authorList>
            <person name="Takeuchi M."/>
            <person name="Kamagata Y."/>
            <person name="Hiraoka S."/>
            <person name="Oshima K."/>
            <person name="Hattori M."/>
            <person name="Iwasaki W."/>
        </authorList>
    </citation>
    <scope>NUCLEOTIDE SEQUENCE [LARGE SCALE GENOMIC DNA]</scope>
    <source>
        <strain evidence="9 10">S8</strain>
    </source>
</reference>
<evidence type="ECO:0000256" key="2">
    <source>
        <dbReference type="ARBA" id="ARBA00006484"/>
    </source>
</evidence>
<dbReference type="Gene3D" id="3.40.50.720">
    <property type="entry name" value="NAD(P)-binding Rossmann-like Domain"/>
    <property type="match status" value="1"/>
</dbReference>
<dbReference type="UniPathway" id="UPA00094"/>
<name>A0A250KTD3_9GAMM</name>
<dbReference type="SMART" id="SM01294">
    <property type="entry name" value="PKS_PP_betabranch"/>
    <property type="match status" value="1"/>
</dbReference>
<gene>
    <name evidence="9" type="ORF">sS8_2972</name>
</gene>
<dbReference type="InterPro" id="IPR014043">
    <property type="entry name" value="Acyl_transferase_dom"/>
</dbReference>
<dbReference type="GO" id="GO:0006633">
    <property type="term" value="P:fatty acid biosynthetic process"/>
    <property type="evidence" value="ECO:0007669"/>
    <property type="project" value="UniProtKB-UniPathway"/>
</dbReference>
<dbReference type="SUPFAM" id="SSF56801">
    <property type="entry name" value="Acetyl-CoA synthetase-like"/>
    <property type="match status" value="1"/>
</dbReference>
<dbReference type="InterPro" id="IPR001227">
    <property type="entry name" value="Ac_transferase_dom_sf"/>
</dbReference>
<dbReference type="Gene3D" id="3.30.70.3290">
    <property type="match status" value="3"/>
</dbReference>
<dbReference type="GO" id="GO:0004315">
    <property type="term" value="F:3-oxoacyl-[acyl-carrier-protein] synthase activity"/>
    <property type="evidence" value="ECO:0007669"/>
    <property type="project" value="InterPro"/>
</dbReference>
<organism evidence="9 10">
    <name type="scientific">Methylocaldum marinum</name>
    <dbReference type="NCBI Taxonomy" id="1432792"/>
    <lineage>
        <taxon>Bacteria</taxon>
        <taxon>Pseudomonadati</taxon>
        <taxon>Pseudomonadota</taxon>
        <taxon>Gammaproteobacteria</taxon>
        <taxon>Methylococcales</taxon>
        <taxon>Methylococcaceae</taxon>
        <taxon>Methylocaldum</taxon>
    </lineage>
</organism>
<dbReference type="Pfam" id="PF00698">
    <property type="entry name" value="Acyl_transf_1"/>
    <property type="match status" value="1"/>
</dbReference>
<dbReference type="GO" id="GO:0031177">
    <property type="term" value="F:phosphopantetheine binding"/>
    <property type="evidence" value="ECO:0007669"/>
    <property type="project" value="InterPro"/>
</dbReference>
<dbReference type="InterPro" id="IPR000873">
    <property type="entry name" value="AMP-dep_synth/lig_dom"/>
</dbReference>
<dbReference type="SUPFAM" id="SSF52151">
    <property type="entry name" value="FabD/lysophospholipase-like"/>
    <property type="match status" value="1"/>
</dbReference>
<dbReference type="Pfam" id="PF00109">
    <property type="entry name" value="ketoacyl-synt"/>
    <property type="match status" value="2"/>
</dbReference>
<dbReference type="SUPFAM" id="SSF51735">
    <property type="entry name" value="NAD(P)-binding Rossmann-fold domains"/>
    <property type="match status" value="2"/>
</dbReference>
<keyword evidence="3" id="KW-0596">Phosphopantetheine</keyword>
<dbReference type="Gene3D" id="3.40.366.10">
    <property type="entry name" value="Malonyl-Coenzyme A Acyl Carrier Protein, domain 2"/>
    <property type="match status" value="1"/>
</dbReference>
<dbReference type="SMART" id="SM00823">
    <property type="entry name" value="PKS_PP"/>
    <property type="match status" value="2"/>
</dbReference>
<dbReference type="InterPro" id="IPR020845">
    <property type="entry name" value="AMP-binding_CS"/>
</dbReference>
<feature type="compositionally biased region" description="Low complexity" evidence="6">
    <location>
        <begin position="2080"/>
        <end position="2089"/>
    </location>
</feature>
<dbReference type="Pfam" id="PF00550">
    <property type="entry name" value="PP-binding"/>
    <property type="match status" value="2"/>
</dbReference>
<dbReference type="InterPro" id="IPR016035">
    <property type="entry name" value="Acyl_Trfase/lysoPLipase"/>
</dbReference>
<dbReference type="Pfam" id="PF16197">
    <property type="entry name" value="KAsynt_C_assoc"/>
    <property type="match status" value="1"/>
</dbReference>
<dbReference type="Pfam" id="PF00501">
    <property type="entry name" value="AMP-binding"/>
    <property type="match status" value="1"/>
</dbReference>
<comment type="similarity">
    <text evidence="2">Belongs to the short-chain dehydrogenases/reductases (SDR) family.</text>
</comment>
<evidence type="ECO:0000256" key="3">
    <source>
        <dbReference type="ARBA" id="ARBA00022450"/>
    </source>
</evidence>
<feature type="region of interest" description="Disordered" evidence="6">
    <location>
        <begin position="2080"/>
        <end position="2099"/>
    </location>
</feature>
<dbReference type="InterPro" id="IPR049490">
    <property type="entry name" value="C883_1060-like_KR_N"/>
</dbReference>
<protein>
    <submittedName>
        <fullName evidence="9">Beta-ketoacyl synthase</fullName>
    </submittedName>
</protein>
<dbReference type="InterPro" id="IPR016036">
    <property type="entry name" value="Malonyl_transacylase_ACP-bd"/>
</dbReference>
<feature type="compositionally biased region" description="Pro residues" evidence="6">
    <location>
        <begin position="3022"/>
        <end position="3033"/>
    </location>
</feature>
<dbReference type="RefSeq" id="WP_119630217.1">
    <property type="nucleotide sequence ID" value="NZ_AP017928.1"/>
</dbReference>
<dbReference type="InterPro" id="IPR018201">
    <property type="entry name" value="Ketoacyl_synth_AS"/>
</dbReference>
<evidence type="ECO:0000259" key="8">
    <source>
        <dbReference type="PROSITE" id="PS52004"/>
    </source>
</evidence>
<dbReference type="PROSITE" id="PS00455">
    <property type="entry name" value="AMP_BINDING"/>
    <property type="match status" value="1"/>
</dbReference>
<evidence type="ECO:0000256" key="1">
    <source>
        <dbReference type="ARBA" id="ARBA00005194"/>
    </source>
</evidence>
<dbReference type="InterPro" id="IPR045851">
    <property type="entry name" value="AMP-bd_C_sf"/>
</dbReference>
<evidence type="ECO:0000313" key="9">
    <source>
        <dbReference type="EMBL" id="BBA34915.1"/>
    </source>
</evidence>
<dbReference type="SMART" id="SM00827">
    <property type="entry name" value="PKS_AT"/>
    <property type="match status" value="1"/>
</dbReference>
<evidence type="ECO:0000259" key="7">
    <source>
        <dbReference type="PROSITE" id="PS50075"/>
    </source>
</evidence>
<feature type="domain" description="Carrier" evidence="7">
    <location>
        <begin position="603"/>
        <end position="677"/>
    </location>
</feature>
<dbReference type="Pfam" id="PF21394">
    <property type="entry name" value="Beta-ketacyl_N"/>
    <property type="match status" value="1"/>
</dbReference>
<dbReference type="SUPFAM" id="SSF53901">
    <property type="entry name" value="Thiolase-like"/>
    <property type="match status" value="2"/>
</dbReference>
<dbReference type="InterPro" id="IPR042099">
    <property type="entry name" value="ANL_N_sf"/>
</dbReference>
<dbReference type="KEGG" id="mmai:sS8_2972"/>
<dbReference type="InterPro" id="IPR036291">
    <property type="entry name" value="NAD(P)-bd_dom_sf"/>
</dbReference>
<dbReference type="Proteomes" id="UP000266313">
    <property type="component" value="Chromosome"/>
</dbReference>
<accession>A0A250KTD3</accession>
<dbReference type="PANTHER" id="PTHR43775:SF51">
    <property type="entry name" value="INACTIVE PHENOLPHTHIOCEROL SYNTHESIS POLYKETIDE SYNTHASE TYPE I PKS1-RELATED"/>
    <property type="match status" value="1"/>
</dbReference>
<dbReference type="CDD" id="cd08953">
    <property type="entry name" value="KR_2_SDR_x"/>
    <property type="match status" value="1"/>
</dbReference>
<evidence type="ECO:0000256" key="5">
    <source>
        <dbReference type="ARBA" id="ARBA00022679"/>
    </source>
</evidence>
<dbReference type="SUPFAM" id="SSF55048">
    <property type="entry name" value="Probable ACP-binding domain of malonyl-CoA ACP transacylase"/>
    <property type="match status" value="1"/>
</dbReference>
<dbReference type="SUPFAM" id="SSF47336">
    <property type="entry name" value="ACP-like"/>
    <property type="match status" value="2"/>
</dbReference>
<dbReference type="Pfam" id="PF22621">
    <property type="entry name" value="CurL-like_PKS_C"/>
    <property type="match status" value="1"/>
</dbReference>
<evidence type="ECO:0000256" key="6">
    <source>
        <dbReference type="SAM" id="MobiDB-lite"/>
    </source>
</evidence>
<dbReference type="Pfam" id="PF02801">
    <property type="entry name" value="Ketoacyl-synt_C"/>
    <property type="match status" value="2"/>
</dbReference>
<evidence type="ECO:0000256" key="4">
    <source>
        <dbReference type="ARBA" id="ARBA00022553"/>
    </source>
</evidence>
<dbReference type="PROSITE" id="PS52004">
    <property type="entry name" value="KS3_2"/>
    <property type="match status" value="2"/>
</dbReference>
<feature type="domain" description="Ketosynthase family 3 (KS3)" evidence="8">
    <location>
        <begin position="2217"/>
        <end position="2677"/>
    </location>
</feature>
<dbReference type="InterPro" id="IPR020806">
    <property type="entry name" value="PKS_PP-bd"/>
</dbReference>
<dbReference type="PANTHER" id="PTHR43775">
    <property type="entry name" value="FATTY ACID SYNTHASE"/>
    <property type="match status" value="1"/>
</dbReference>
<sequence length="3068" mass="331365">MSKPLIELFSGRPADKAALIQPRPAPGTLCPEENLGHLLLRAADGERGIVFVRDERQETRFSYRTIAEQALTRLGTLRALGLRRGDPVILMFRESHDFIVTFWAAVLGGMVPAPLAYPPALAGDNAVLIKLKAVWEQLDRPRVLSDAFLAEQQSALQQALAEPRIRILAVTEAPESAAPADPDLAAPDELAFIQYSSGSTGTPKGVMVTHASLITNLEGIIFGADLSTRDAYLCWMPYHHDMGLIGFHFVPLALGIEQVNMTPFTFVRKPTLWMEKIHLHRSTVTGSPNFGYRHLLSKLKPEHLKRWDLSCLRIIFNGAEPIAATVMEEFLSTLGRCGLKPEAMYPVYGMAEATLAVSFPPPGTLPRVHWLDRGELALGRAAAAEPHGETAVAVVDEGYPVPGCGLRIVDGDGRVLPEGRVGRIQIGGRNVTRGYYNNPSANAATFHDGWLDTGDLGFMMDGRLCVSGRAKDIIFVNGQNFYAHDVEAQAETVAGVDPGKTIACGWHDPGSGEEQTAIFLAIRDPESPEGRSIMAAVWQRVNQVLGIALDYVVPVRAIPKTTSGKLQRYKLLEEFQQGDYDAVIHRGIDLVSGAPESDTAAGEDLSDLVREAWADVLGLPPARIKPDQSFRSLGGTSIKAVQILGRLEDRLNRPLNHELLLRCQTVRQMAEWLGGHSDRTSAAGAADTVRAPDDAIAIIGTACRFPGSDSPEEYWELLSQGREAIGPVPADRFALPEGGRDDGWRGGFVRDVYAFDAEFFGISPEEATDMDPQQRLFLEVAAETLERAGYSRPALDGAEVGLFIGASHNNHMEFLVNALCGDALESFASLRRLPPGERDELLKEWQSRFGRLSLHVNTAVDNLLNMIAARVSHTFNWKGPSFTIDSACSSSLVAVHLACQSLRQGECSMAVAGGVSLTLSHLPFLLFQRAGALSASGRCRVFDASADGFVLGEGAGAVLLKPLSRALADGDPVLSVIRGSAVNNDGQSLGVMAPNPDGQRQVIDAVYRQFKLDPASIQFVEAHGTGTPLGDPSEIRALTQAFGNLDRQSCAVGSVKANIGHLLSAAGIAGLIKVVLALHHKQMPGNINLTEPSRQIDFARTPFYPLTATRAWTVPEGLPRRAAINSFGFGGTNCHLVVEEGVAREQPRGVWPYHLLLLSARNRPALNRSAGRLAAYLERAPAPDPADLCATLNSRRNHSACRYALVAESLGELAAGLKGLEKRQPAETGSPPSLALMFTGQGAQYPGMAAQLYELWPRFRLAMDEAAAAFDPWLDVPVLSSIYHHEANPEQLARTEITQPAMFVTDYALGRALLELGVRPAALIGHSVGEYAAACLAGAVDLADAAKVVAARGRLMSELPGQGGMLAVFARADELSAYLEDYRGRLWFAANNGSHQVVAGYRDAVAELARTLESLGRRVKPLRVSHAFHTPLLQPMLEPFAKVLAEVEWRAPRLPIISNITGDWLAADGFDAYYWSRHVLEAVRFEQGIRTAHAGGIRTFVECGPDSVLTHLAATVLAGERVTLAAMIDRRRENARTLPETLGILYTAGVDLDWRALGEDFPGRRIPLPASPFERKIYRLPPLPPAKTQGQALLHRWEWPQTPRGDAIALPPGALLVFAGEGQSAWLEALRIRLGPERPVLAVRPGAAFSATDGTFTVNLSDAGDYRRLWQAVLADYGAPAAVVHAWNADSASAQRNDDEALYSGIFSLTFLAQAMREPAPAEPCRILWLTRRAHVLDSLEPPPDPYQLLGVTFALGLGEENDHLVLQAADLDPAPAAPDEDVETVLAELGTAEFGGEMLAIRRSRRFRRRFGAVYNETGVSEPLLEDGDTCLITGGIAGIGAETAIALARSARINLVLTGRRPLPDRQTWNELPDGHPDAARVALVRRLESLGATVDYHAADVADAEAMTEAVKRARERFGRLDGVIHSAGVVDRKVLRATDKNVESIRAVLAPKVEGSLLLHRLTADQPLKFFILYSSIAATCPVWAASLTDYAAANAFLDGFAEWRNRSGAKGRALALNWSLWDETGMGRDTGLMALVRSKGLRALVPETACAALARALAIPGAAVVHVIDFEAETETPAPAATAPSPEPAPVEREPLAAHPPVHAADWLDLVRQLTGAYLNAPAEGIDPGRRFQELGVDSRGAVEMAEKLAALLGCHITPTLLFEFQSPLDLARHLESRHGSEFFSRPPDAPAPARPISVAAGVASRSERAADDRIAVVGMSLRVPGCASTDQYWRMLAEGRCEIREVPRERWSPDDYFDAANRHSHASYSKWGGFLDRVHEFDPQFFGISPREAKAMDPQQRIFMEVAYEALQQSGYAGEGQARRLGVFVGCEQNYYAEHFINQQRYCRLRDRIRNADWYRRLPMSARADWDEALRDVLRPAELQSDAIAGNGLNEIACRLSHWLNVRGPSLIVNTACSAALVATHLACQSLRSGESRIAVAGGAYLNMGSTPFVFLSRVNAMSPDGRCYPFDRRANGMVLGEGVAVLVLKPLADALADGDFIHGVILGSAMNNDGHSSGLTAPNPAGQADCVARAYRESGVDPATVSYVECHGTGTSLGDPVEVEGMTQAFRRFTDRRGFCGIGSVKSSIGHMLSAAGIPSAIKVLLAMRHGYLPPTVNYAEPNPYIDFDASPFFVVDGQGRPWTGNGQPRRAGVNAFGFGGTNCHLILEEPPRAVDQPTGMDRLPLSDPQLLCLTARTQSAVCAYAEALHAHLRENPSISAEQVVYSLNGAQREMNFRAAAVVRGRDELLAVLAAVAGSGKHDRLLQGRANPKQPPAMAWMFDDGPWPEGTADTLARRCSVFADAWTAFRKALPPGHEAEPHLRAAAEQYSLGRLLRELDLVPSGLWAEGASSPVAAAVAGWLSPAAAASVLIGGDAVPEHAAGDRIWRIPIHTSAGKISVDSPDWPIRLRSAASSRSDGLAPPTDARFRTLLLGGKAGEASGPLPMIGAEPDGGSLLTALARLYIDGLKLDTRALCPSGLTRVLLPAYPFERKAYLYDPPPAEIDESADIPSPSAEPNPPEPAHPGPATASKEPQQDIATALLDELNRIILPRQAMNEHS</sequence>
<dbReference type="OrthoDB" id="5555092at2"/>